<proteinExistence type="predicted"/>
<keyword evidence="1" id="KW-0862">Zinc</keyword>
<comment type="caution">
    <text evidence="4">The sequence shown here is derived from an EMBL/GenBank/DDBJ whole genome shotgun (WGS) entry which is preliminary data.</text>
</comment>
<feature type="compositionally biased region" description="Polar residues" evidence="2">
    <location>
        <begin position="242"/>
        <end position="251"/>
    </location>
</feature>
<evidence type="ECO:0000256" key="2">
    <source>
        <dbReference type="SAM" id="MobiDB-lite"/>
    </source>
</evidence>
<dbReference type="AlphaFoldDB" id="A0A8H4VU01"/>
<keyword evidence="1" id="KW-0479">Metal-binding</keyword>
<feature type="compositionally biased region" description="Basic and acidic residues" evidence="2">
    <location>
        <begin position="195"/>
        <end position="209"/>
    </location>
</feature>
<dbReference type="GO" id="GO:0008270">
    <property type="term" value="F:zinc ion binding"/>
    <property type="evidence" value="ECO:0007669"/>
    <property type="project" value="UniProtKB-KW"/>
</dbReference>
<evidence type="ECO:0000256" key="1">
    <source>
        <dbReference type="PROSITE-ProRule" id="PRU00042"/>
    </source>
</evidence>
<evidence type="ECO:0000313" key="5">
    <source>
        <dbReference type="Proteomes" id="UP000521872"/>
    </source>
</evidence>
<name>A0A8H4VU01_9AGAR</name>
<feature type="region of interest" description="Disordered" evidence="2">
    <location>
        <begin position="167"/>
        <end position="251"/>
    </location>
</feature>
<keyword evidence="5" id="KW-1185">Reference proteome</keyword>
<feature type="compositionally biased region" description="Low complexity" evidence="2">
    <location>
        <begin position="409"/>
        <end position="419"/>
    </location>
</feature>
<feature type="domain" description="C2H2-type" evidence="3">
    <location>
        <begin position="337"/>
        <end position="365"/>
    </location>
</feature>
<keyword evidence="1" id="KW-0863">Zinc-finger</keyword>
<feature type="region of interest" description="Disordered" evidence="2">
    <location>
        <begin position="71"/>
        <end position="143"/>
    </location>
</feature>
<dbReference type="InterPro" id="IPR013087">
    <property type="entry name" value="Znf_C2H2_type"/>
</dbReference>
<dbReference type="PROSITE" id="PS50157">
    <property type="entry name" value="ZINC_FINGER_C2H2_2"/>
    <property type="match status" value="1"/>
</dbReference>
<reference evidence="4 5" key="1">
    <citation type="submission" date="2019-12" db="EMBL/GenBank/DDBJ databases">
        <authorList>
            <person name="Floudas D."/>
            <person name="Bentzer J."/>
            <person name="Ahren D."/>
            <person name="Johansson T."/>
            <person name="Persson P."/>
            <person name="Tunlid A."/>
        </authorList>
    </citation>
    <scope>NUCLEOTIDE SEQUENCE [LARGE SCALE GENOMIC DNA]</scope>
    <source>
        <strain evidence="4 5">CBS 102.39</strain>
    </source>
</reference>
<sequence length="484" mass="54827">MDPDGPLPSCFALAQGMSLKCWQLENGTHPLPCERRLPSFWEVTQSIFDQAFWDGGLVRRPHISSHELLARHRQGSHSGQRTTNHHTFPLAGPSKLQRPETIPTRYKPIPAPPSPLPLPLNTNYTSRKIDSPESPPVSVPLTRLSPRLATPSTSLLPHIPYSTYFNKPENSSECSYKRSSLPAQSTSDFKSPSEPPKRQECVLELKPEIHTQSQGRSLKRKRTKADDGDQDFISRKARRTRQSSASPKTRTFTEKLSVTAAANYAESEKDTHLKSEEVEPMEIGYPWAAKMNSAQLRECKWIGEDGSECSFKVHADIWALVSHIEEEHAAGKLLDLKICKFCGKKLSQVDPRKTHENTQHTGATPYHCMVEGCTMRYGDSSQRNEHYRKVHKDQCKDIIKPRGQKLKSPAAPRNAPQRPNLKKPFSAMRKGELQALAARLDLSTSGTVEQLRDLLRNHLIVNRGTLEKDTEYKHLYPIWMPCRR</sequence>
<dbReference type="PROSITE" id="PS00028">
    <property type="entry name" value="ZINC_FINGER_C2H2_1"/>
    <property type="match status" value="2"/>
</dbReference>
<dbReference type="SMART" id="SM00355">
    <property type="entry name" value="ZnF_C2H2"/>
    <property type="match status" value="2"/>
</dbReference>
<protein>
    <recommendedName>
        <fullName evidence="3">C2H2-type domain-containing protein</fullName>
    </recommendedName>
</protein>
<organism evidence="4 5">
    <name type="scientific">Agrocybe pediades</name>
    <dbReference type="NCBI Taxonomy" id="84607"/>
    <lineage>
        <taxon>Eukaryota</taxon>
        <taxon>Fungi</taxon>
        <taxon>Dikarya</taxon>
        <taxon>Basidiomycota</taxon>
        <taxon>Agaricomycotina</taxon>
        <taxon>Agaricomycetes</taxon>
        <taxon>Agaricomycetidae</taxon>
        <taxon>Agaricales</taxon>
        <taxon>Agaricineae</taxon>
        <taxon>Strophariaceae</taxon>
        <taxon>Agrocybe</taxon>
    </lineage>
</organism>
<feature type="region of interest" description="Disordered" evidence="2">
    <location>
        <begin position="402"/>
        <end position="423"/>
    </location>
</feature>
<gene>
    <name evidence="4" type="ORF">D9613_000077</name>
</gene>
<feature type="compositionally biased region" description="Polar residues" evidence="2">
    <location>
        <begin position="167"/>
        <end position="190"/>
    </location>
</feature>
<evidence type="ECO:0000259" key="3">
    <source>
        <dbReference type="PROSITE" id="PS50157"/>
    </source>
</evidence>
<evidence type="ECO:0000313" key="4">
    <source>
        <dbReference type="EMBL" id="KAF4620250.1"/>
    </source>
</evidence>
<feature type="compositionally biased region" description="Pro residues" evidence="2">
    <location>
        <begin position="109"/>
        <end position="118"/>
    </location>
</feature>
<dbReference type="Proteomes" id="UP000521872">
    <property type="component" value="Unassembled WGS sequence"/>
</dbReference>
<feature type="compositionally biased region" description="Polar residues" evidence="2">
    <location>
        <begin position="76"/>
        <end position="86"/>
    </location>
</feature>
<dbReference type="EMBL" id="JAACJL010000015">
    <property type="protein sequence ID" value="KAF4620250.1"/>
    <property type="molecule type" value="Genomic_DNA"/>
</dbReference>
<dbReference type="Gene3D" id="3.30.160.60">
    <property type="entry name" value="Classic Zinc Finger"/>
    <property type="match status" value="1"/>
</dbReference>
<accession>A0A8H4VU01</accession>